<dbReference type="InterPro" id="IPR001708">
    <property type="entry name" value="YidC/ALB3/OXA1/COX18"/>
</dbReference>
<dbReference type="CDD" id="cd19961">
    <property type="entry name" value="EcYidC-like_peri"/>
    <property type="match status" value="1"/>
</dbReference>
<evidence type="ECO:0000256" key="2">
    <source>
        <dbReference type="ARBA" id="ARBA00010527"/>
    </source>
</evidence>
<dbReference type="Gene3D" id="2.70.98.90">
    <property type="match status" value="1"/>
</dbReference>
<accession>A0A7H1AZ68</accession>
<keyword evidence="9 13" id="KW-0472">Membrane</keyword>
<feature type="transmembrane region" description="Helical" evidence="13">
    <location>
        <begin position="412"/>
        <end position="436"/>
    </location>
</feature>
<dbReference type="InterPro" id="IPR028053">
    <property type="entry name" value="Membr_insert_YidC_N"/>
</dbReference>
<evidence type="ECO:0000256" key="10">
    <source>
        <dbReference type="ARBA" id="ARBA00023186"/>
    </source>
</evidence>
<feature type="domain" description="Membrane insertase YidC N-terminal" evidence="15">
    <location>
        <begin position="54"/>
        <end position="335"/>
    </location>
</feature>
<keyword evidence="8 13" id="KW-1133">Transmembrane helix</keyword>
<dbReference type="InterPro" id="IPR038221">
    <property type="entry name" value="YidC_periplasmic_sf"/>
</dbReference>
<dbReference type="GO" id="GO:0032977">
    <property type="term" value="F:membrane insertase activity"/>
    <property type="evidence" value="ECO:0007669"/>
    <property type="project" value="InterPro"/>
</dbReference>
<dbReference type="PANTHER" id="PTHR12428">
    <property type="entry name" value="OXA1"/>
    <property type="match status" value="1"/>
</dbReference>
<evidence type="ECO:0000256" key="13">
    <source>
        <dbReference type="HAMAP-Rule" id="MF_01810"/>
    </source>
</evidence>
<proteinExistence type="inferred from homology"/>
<evidence type="ECO:0000259" key="14">
    <source>
        <dbReference type="Pfam" id="PF02096"/>
    </source>
</evidence>
<comment type="subcellular location">
    <subcellularLocation>
        <location evidence="1">Cell inner membrane</location>
        <topology evidence="1">Multi-pass membrane protein</topology>
    </subcellularLocation>
    <subcellularLocation>
        <location evidence="13">Cell membrane</location>
        <topology evidence="13">Multi-pass membrane protein</topology>
    </subcellularLocation>
</comment>
<dbReference type="InterPro" id="IPR047196">
    <property type="entry name" value="YidC_ALB_C"/>
</dbReference>
<keyword evidence="6 13" id="KW-0812">Transmembrane</keyword>
<evidence type="ECO:0000256" key="6">
    <source>
        <dbReference type="ARBA" id="ARBA00022692"/>
    </source>
</evidence>
<comment type="similarity">
    <text evidence="2 13">Belongs to the OXA1/ALB3/YidC family. Type 1 subfamily.</text>
</comment>
<evidence type="ECO:0000256" key="9">
    <source>
        <dbReference type="ARBA" id="ARBA00023136"/>
    </source>
</evidence>
<evidence type="ECO:0000256" key="7">
    <source>
        <dbReference type="ARBA" id="ARBA00022927"/>
    </source>
</evidence>
<dbReference type="InterPro" id="IPR019998">
    <property type="entry name" value="Membr_insert_YidC"/>
</dbReference>
<evidence type="ECO:0000259" key="15">
    <source>
        <dbReference type="Pfam" id="PF14849"/>
    </source>
</evidence>
<evidence type="ECO:0000256" key="8">
    <source>
        <dbReference type="ARBA" id="ARBA00022989"/>
    </source>
</evidence>
<evidence type="ECO:0000256" key="3">
    <source>
        <dbReference type="ARBA" id="ARBA00015325"/>
    </source>
</evidence>
<dbReference type="PRINTS" id="PR00701">
    <property type="entry name" value="60KDINNERMP"/>
</dbReference>
<evidence type="ECO:0000256" key="11">
    <source>
        <dbReference type="ARBA" id="ARBA00033245"/>
    </source>
</evidence>
<dbReference type="GO" id="GO:0051205">
    <property type="term" value="P:protein insertion into membrane"/>
    <property type="evidence" value="ECO:0007669"/>
    <property type="project" value="TreeGrafter"/>
</dbReference>
<dbReference type="NCBIfam" id="TIGR03593">
    <property type="entry name" value="yidC_nterm"/>
    <property type="match status" value="1"/>
</dbReference>
<gene>
    <name evidence="13 16" type="primary">yidC</name>
    <name evidence="16" type="ORF">ICW73_02220</name>
</gene>
<protein>
    <recommendedName>
        <fullName evidence="3 13">Membrane protein insertase YidC</fullName>
    </recommendedName>
    <alternativeName>
        <fullName evidence="12 13">Foldase YidC</fullName>
    </alternativeName>
    <alternativeName>
        <fullName evidence="11 13">Membrane integrase YidC</fullName>
    </alternativeName>
    <alternativeName>
        <fullName evidence="13">Membrane protein YidC</fullName>
    </alternativeName>
</protein>
<evidence type="ECO:0000313" key="16">
    <source>
        <dbReference type="EMBL" id="QNS01773.1"/>
    </source>
</evidence>
<keyword evidence="10 13" id="KW-0143">Chaperone</keyword>
<evidence type="ECO:0000313" key="17">
    <source>
        <dbReference type="Proteomes" id="UP000516346"/>
    </source>
</evidence>
<dbReference type="NCBIfam" id="NF002351">
    <property type="entry name" value="PRK01318.1-1"/>
    <property type="match status" value="1"/>
</dbReference>
<feature type="transmembrane region" description="Helical" evidence="13">
    <location>
        <begin position="486"/>
        <end position="511"/>
    </location>
</feature>
<organism evidence="16 17">
    <name type="scientific">Buchnera aphidicola</name>
    <name type="common">Pentalonia nigronervosa</name>
    <dbReference type="NCBI Taxonomy" id="1309793"/>
    <lineage>
        <taxon>Bacteria</taxon>
        <taxon>Pseudomonadati</taxon>
        <taxon>Pseudomonadota</taxon>
        <taxon>Gammaproteobacteria</taxon>
        <taxon>Enterobacterales</taxon>
        <taxon>Erwiniaceae</taxon>
        <taxon>Buchnera</taxon>
    </lineage>
</organism>
<dbReference type="InterPro" id="IPR028055">
    <property type="entry name" value="YidC/Oxa/ALB_C"/>
</dbReference>
<dbReference type="CDD" id="cd20070">
    <property type="entry name" value="5TM_YidC_Alb3"/>
    <property type="match status" value="1"/>
</dbReference>
<name>A0A7H1AZ68_9GAMM</name>
<dbReference type="Proteomes" id="UP000516346">
    <property type="component" value="Chromosome"/>
</dbReference>
<dbReference type="GO" id="GO:0015031">
    <property type="term" value="P:protein transport"/>
    <property type="evidence" value="ECO:0007669"/>
    <property type="project" value="UniProtKB-KW"/>
</dbReference>
<comment type="subunit">
    <text evidence="13">Interacts with the Sec translocase complex via SecD. Specifically interacts with transmembrane segments of nascent integral membrane proteins during membrane integration.</text>
</comment>
<feature type="transmembrane region" description="Helical" evidence="13">
    <location>
        <begin position="346"/>
        <end position="365"/>
    </location>
</feature>
<evidence type="ECO:0000256" key="5">
    <source>
        <dbReference type="ARBA" id="ARBA00022475"/>
    </source>
</evidence>
<dbReference type="NCBIfam" id="NF002352">
    <property type="entry name" value="PRK01318.1-3"/>
    <property type="match status" value="1"/>
</dbReference>
<dbReference type="NCBIfam" id="TIGR03592">
    <property type="entry name" value="yidC_oxa1_cterm"/>
    <property type="match status" value="1"/>
</dbReference>
<feature type="transmembrane region" description="Helical" evidence="13">
    <location>
        <begin position="456"/>
        <end position="474"/>
    </location>
</feature>
<dbReference type="AlphaFoldDB" id="A0A7H1AZ68"/>
<dbReference type="Pfam" id="PF02096">
    <property type="entry name" value="60KD_IMP"/>
    <property type="match status" value="1"/>
</dbReference>
<feature type="domain" description="Membrane insertase YidC/Oxa/ALB C-terminal" evidence="14">
    <location>
        <begin position="346"/>
        <end position="522"/>
    </location>
</feature>
<keyword evidence="5 13" id="KW-1003">Cell membrane</keyword>
<dbReference type="Pfam" id="PF14849">
    <property type="entry name" value="YidC_periplas"/>
    <property type="match status" value="1"/>
</dbReference>
<dbReference type="PANTHER" id="PTHR12428:SF65">
    <property type="entry name" value="CYTOCHROME C OXIDASE ASSEMBLY PROTEIN COX18, MITOCHONDRIAL"/>
    <property type="match status" value="1"/>
</dbReference>
<evidence type="ECO:0000256" key="12">
    <source>
        <dbReference type="ARBA" id="ARBA00033342"/>
    </source>
</evidence>
<evidence type="ECO:0000256" key="1">
    <source>
        <dbReference type="ARBA" id="ARBA00004429"/>
    </source>
</evidence>
<evidence type="ECO:0000256" key="4">
    <source>
        <dbReference type="ARBA" id="ARBA00022448"/>
    </source>
</evidence>
<comment type="function">
    <text evidence="13">Required for the insertion and/or proper folding and/or complex formation of integral membrane proteins into the membrane. Involved in integration of membrane proteins that insert both dependently and independently of the Sec translocase complex, as well as at least some lipoproteins. Aids folding of multispanning membrane proteins.</text>
</comment>
<dbReference type="HAMAP" id="MF_01810">
    <property type="entry name" value="YidC_type1"/>
    <property type="match status" value="1"/>
</dbReference>
<dbReference type="GO" id="GO:0005886">
    <property type="term" value="C:plasma membrane"/>
    <property type="evidence" value="ECO:0007669"/>
    <property type="project" value="UniProtKB-SubCell"/>
</dbReference>
<keyword evidence="4 13" id="KW-0813">Transport</keyword>
<dbReference type="PRINTS" id="PR01900">
    <property type="entry name" value="YIDCPROTEIN"/>
</dbReference>
<reference evidence="16 17" key="1">
    <citation type="submission" date="2020-09" db="EMBL/GenBank/DDBJ databases">
        <title>Genome sequence of the banana aphid, Pentalonia nigronervosa Coquerel (Hemiptera: Aphididae) and its symbionts.</title>
        <authorList>
            <person name="Mathers T.C."/>
            <person name="Mugford S.T."/>
            <person name="Hogenhout S.A."/>
            <person name="Tripathi L."/>
        </authorList>
    </citation>
    <scope>NUCLEOTIDE SEQUENCE [LARGE SCALE GENOMIC DNA]</scope>
    <source>
        <strain evidence="16">Ba4</strain>
    </source>
</reference>
<dbReference type="EMBL" id="CP061275">
    <property type="protein sequence ID" value="QNS01773.1"/>
    <property type="molecule type" value="Genomic_DNA"/>
</dbReference>
<keyword evidence="7 13" id="KW-0653">Protein transport</keyword>
<sequence length="529" mass="61975">MEVQRNFFIFAFLFISFLLWQTWQGQSFLYKQMNKKNNLVSHITNIKKNNNYIFIRNDVIALTINMHGGDIEEAVLLKYKDKLHSSKFFKLLETTDDFIYQAQSGLIGRDGPDSAINQSRPVYSSTEKIFELKKNMKELRVPISWIDRNHVTYVKNFILKPGKYTVDIEHNIYNSSIKTLQFNVFGQIKQTMNLPEKRNVYSKNFALQTFRGAAYSSMNEKYEKYKFENILRNKHLNILTKDGWIAMLQQYFAVAWIPKNTGLNTIYTSNLHNGIVAIGYTSSPIDVLPNSYSCIKSKLWVGPEIQKEMILVAPHLDLTVDYGWLWFLSQPLFKLLSILHDIVGNWGISIIVITFIMKLITYPLTKAQYVSMTKMRTLQPKIDEIKKVFKHDKQRMSEEIIKLYRQKKINPLSGFFSILIQMPIFLSLYYMLISSVELRHAPFLLWIDDLSNQDPYYVLPVIMGITMFLIQKTSSSTISDTMHKKVMNFIPIIFTIFFLWFPAGLVLYYIVSNLVTILQQKLFLLHFKK</sequence>